<gene>
    <name evidence="2" type="ORF">OKJ48_23605</name>
</gene>
<comment type="caution">
    <text evidence="2">The sequence shown here is derived from an EMBL/GenBank/DDBJ whole genome shotgun (WGS) entry which is preliminary data.</text>
</comment>
<protein>
    <recommendedName>
        <fullName evidence="4">Secreted protein</fullName>
    </recommendedName>
</protein>
<dbReference type="Proteomes" id="UP001352223">
    <property type="component" value="Unassembled WGS sequence"/>
</dbReference>
<feature type="chain" id="PRO_5046472848" description="Secreted protein" evidence="1">
    <location>
        <begin position="29"/>
        <end position="181"/>
    </location>
</feature>
<feature type="signal peptide" evidence="1">
    <location>
        <begin position="1"/>
        <end position="28"/>
    </location>
</feature>
<sequence length="181" mass="20030">MTVRTVKFRNSALAFMVVCGLSGGLTLATGTDAAAKRPQGKYNRSFADFAAGYSNPPAEIRCSYLESWQGFDVEEYLCNGPVGGPAVMLLDQILAGNNVTPNPNYDNKKWEYLAAPDKFKCSTSAAPDKRTTETYTCTYKHQHDDGHWYTHNDRDLSKSVLSTTDAGTDLWYLQHKTIPTS</sequence>
<organism evidence="2 3">
    <name type="scientific">Streptomyces kunmingensis</name>
    <dbReference type="NCBI Taxonomy" id="68225"/>
    <lineage>
        <taxon>Bacteria</taxon>
        <taxon>Bacillati</taxon>
        <taxon>Actinomycetota</taxon>
        <taxon>Actinomycetes</taxon>
        <taxon>Kitasatosporales</taxon>
        <taxon>Streptomycetaceae</taxon>
        <taxon>Streptomyces</taxon>
    </lineage>
</organism>
<evidence type="ECO:0008006" key="4">
    <source>
        <dbReference type="Google" id="ProtNLM"/>
    </source>
</evidence>
<evidence type="ECO:0000313" key="2">
    <source>
        <dbReference type="EMBL" id="MEB3963206.1"/>
    </source>
</evidence>
<keyword evidence="1" id="KW-0732">Signal</keyword>
<name>A0ABU6CET5_9ACTN</name>
<dbReference type="RefSeq" id="WP_324770902.1">
    <property type="nucleotide sequence ID" value="NZ_BAAATS010000028.1"/>
</dbReference>
<accession>A0ABU6CET5</accession>
<evidence type="ECO:0000313" key="3">
    <source>
        <dbReference type="Proteomes" id="UP001352223"/>
    </source>
</evidence>
<proteinExistence type="predicted"/>
<dbReference type="EMBL" id="JAOZYB010000223">
    <property type="protein sequence ID" value="MEB3963206.1"/>
    <property type="molecule type" value="Genomic_DNA"/>
</dbReference>
<evidence type="ECO:0000256" key="1">
    <source>
        <dbReference type="SAM" id="SignalP"/>
    </source>
</evidence>
<keyword evidence="3" id="KW-1185">Reference proteome</keyword>
<reference evidence="2 3" key="1">
    <citation type="submission" date="2022-10" db="EMBL/GenBank/DDBJ databases">
        <authorList>
            <person name="Xie J."/>
            <person name="Shen N."/>
        </authorList>
    </citation>
    <scope>NUCLEOTIDE SEQUENCE [LARGE SCALE GENOMIC DNA]</scope>
    <source>
        <strain evidence="2 3">DSM 41681</strain>
    </source>
</reference>